<feature type="transmembrane region" description="Helical" evidence="21">
    <location>
        <begin position="27"/>
        <end position="50"/>
    </location>
</feature>
<evidence type="ECO:0000256" key="4">
    <source>
        <dbReference type="ARBA" id="ARBA00008773"/>
    </source>
</evidence>
<dbReference type="FunCoup" id="B0CXZ6">
    <property type="interactions" value="33"/>
</dbReference>
<dbReference type="GO" id="GO:0042973">
    <property type="term" value="F:glucan endo-1,3-beta-D-glucosidase activity"/>
    <property type="evidence" value="ECO:0007669"/>
    <property type="project" value="UniProtKB-EC"/>
</dbReference>
<dbReference type="GO" id="GO:0000272">
    <property type="term" value="P:polysaccharide catabolic process"/>
    <property type="evidence" value="ECO:0007669"/>
    <property type="project" value="UniProtKB-KW"/>
</dbReference>
<evidence type="ECO:0000256" key="5">
    <source>
        <dbReference type="ARBA" id="ARBA00012780"/>
    </source>
</evidence>
<comment type="catalytic activity">
    <reaction evidence="1">
        <text>Hydrolysis of (1-&gt;3)-beta-D-glucosidic linkages in (1-&gt;3)-beta-D-glucans.</text>
        <dbReference type="EC" id="3.2.1.39"/>
    </reaction>
</comment>
<dbReference type="InterPro" id="IPR050732">
    <property type="entry name" value="Beta-glucan_modifiers"/>
</dbReference>
<dbReference type="GeneID" id="6072828"/>
<comment type="subcellular location">
    <subcellularLocation>
        <location evidence="3">Cell membrane</location>
        <topology evidence="3">Single-pass type II membrane protein</topology>
    </subcellularLocation>
    <subcellularLocation>
        <location evidence="2">Secreted</location>
        <location evidence="2">Cell wall</location>
    </subcellularLocation>
</comment>
<reference evidence="22 23" key="1">
    <citation type="journal article" date="2008" name="Nature">
        <title>The genome of Laccaria bicolor provides insights into mycorrhizal symbiosis.</title>
        <authorList>
            <person name="Martin F."/>
            <person name="Aerts A."/>
            <person name="Ahren D."/>
            <person name="Brun A."/>
            <person name="Danchin E.G.J."/>
            <person name="Duchaussoy F."/>
            <person name="Gibon J."/>
            <person name="Kohler A."/>
            <person name="Lindquist E."/>
            <person name="Pereda V."/>
            <person name="Salamov A."/>
            <person name="Shapiro H.J."/>
            <person name="Wuyts J."/>
            <person name="Blaudez D."/>
            <person name="Buee M."/>
            <person name="Brokstein P."/>
            <person name="Canbaeck B."/>
            <person name="Cohen D."/>
            <person name="Courty P.E."/>
            <person name="Coutinho P.M."/>
            <person name="Delaruelle C."/>
            <person name="Detter J.C."/>
            <person name="Deveau A."/>
            <person name="DiFazio S."/>
            <person name="Duplessis S."/>
            <person name="Fraissinet-Tachet L."/>
            <person name="Lucic E."/>
            <person name="Frey-Klett P."/>
            <person name="Fourrey C."/>
            <person name="Feussner I."/>
            <person name="Gay G."/>
            <person name="Grimwood J."/>
            <person name="Hoegger P.J."/>
            <person name="Jain P."/>
            <person name="Kilaru S."/>
            <person name="Labbe J."/>
            <person name="Lin Y.C."/>
            <person name="Legue V."/>
            <person name="Le Tacon F."/>
            <person name="Marmeisse R."/>
            <person name="Melayah D."/>
            <person name="Montanini B."/>
            <person name="Muratet M."/>
            <person name="Nehls U."/>
            <person name="Niculita-Hirzel H."/>
            <person name="Oudot-Le Secq M.P."/>
            <person name="Peter M."/>
            <person name="Quesneville H."/>
            <person name="Rajashekar B."/>
            <person name="Reich M."/>
            <person name="Rouhier N."/>
            <person name="Schmutz J."/>
            <person name="Yin T."/>
            <person name="Chalot M."/>
            <person name="Henrissat B."/>
            <person name="Kuees U."/>
            <person name="Lucas S."/>
            <person name="Van de Peer Y."/>
            <person name="Podila G.K."/>
            <person name="Polle A."/>
            <person name="Pukkila P.J."/>
            <person name="Richardson P.M."/>
            <person name="Rouze P."/>
            <person name="Sanders I.R."/>
            <person name="Stajich J.E."/>
            <person name="Tunlid A."/>
            <person name="Tuskan G."/>
            <person name="Grigoriev I.V."/>
        </authorList>
    </citation>
    <scope>NUCLEOTIDE SEQUENCE [LARGE SCALE GENOMIC DNA]</scope>
    <source>
        <strain evidence="23">S238N-H82 / ATCC MYA-4686</strain>
    </source>
</reference>
<evidence type="ECO:0000256" key="21">
    <source>
        <dbReference type="SAM" id="Phobius"/>
    </source>
</evidence>
<dbReference type="Pfam" id="PF00332">
    <property type="entry name" value="Glyco_hydro_17"/>
    <property type="match status" value="1"/>
</dbReference>
<evidence type="ECO:0000256" key="9">
    <source>
        <dbReference type="ARBA" id="ARBA00022729"/>
    </source>
</evidence>
<evidence type="ECO:0000256" key="2">
    <source>
        <dbReference type="ARBA" id="ARBA00004191"/>
    </source>
</evidence>
<evidence type="ECO:0000313" key="22">
    <source>
        <dbReference type="EMBL" id="EDR12352.1"/>
    </source>
</evidence>
<evidence type="ECO:0000256" key="1">
    <source>
        <dbReference type="ARBA" id="ARBA00000382"/>
    </source>
</evidence>
<keyword evidence="23" id="KW-1185">Reference proteome</keyword>
<evidence type="ECO:0000256" key="19">
    <source>
        <dbReference type="RuleBase" id="RU004335"/>
    </source>
</evidence>
<comment type="similarity">
    <text evidence="4 19">Belongs to the glycosyl hydrolase 17 family.</text>
</comment>
<evidence type="ECO:0000256" key="10">
    <source>
        <dbReference type="ARBA" id="ARBA00022801"/>
    </source>
</evidence>
<feature type="compositionally biased region" description="Low complexity" evidence="20">
    <location>
        <begin position="56"/>
        <end position="89"/>
    </location>
</feature>
<keyword evidence="10 22" id="KW-0378">Hydrolase</keyword>
<keyword evidence="12" id="KW-0325">Glycoprotein</keyword>
<protein>
    <recommendedName>
        <fullName evidence="5">glucan endo-1,3-beta-D-glucosidase</fullName>
        <ecNumber evidence="5">3.2.1.39</ecNumber>
    </recommendedName>
    <alternativeName>
        <fullName evidence="18">Endo-1,3-beta-glucanase btgC</fullName>
    </alternativeName>
    <alternativeName>
        <fullName evidence="17">Laminarinase btgC</fullName>
    </alternativeName>
</protein>
<evidence type="ECO:0000256" key="15">
    <source>
        <dbReference type="ARBA" id="ARBA00023326"/>
    </source>
</evidence>
<keyword evidence="7" id="KW-0134">Cell wall</keyword>
<evidence type="ECO:0000256" key="12">
    <source>
        <dbReference type="ARBA" id="ARBA00023180"/>
    </source>
</evidence>
<dbReference type="GO" id="GO:0071555">
    <property type="term" value="P:cell wall organization"/>
    <property type="evidence" value="ECO:0007669"/>
    <property type="project" value="UniProtKB-KW"/>
</dbReference>
<evidence type="ECO:0000256" key="11">
    <source>
        <dbReference type="ARBA" id="ARBA00023136"/>
    </source>
</evidence>
<evidence type="ECO:0000256" key="3">
    <source>
        <dbReference type="ARBA" id="ARBA00004401"/>
    </source>
</evidence>
<dbReference type="HOGENOM" id="CLU_011476_2_1_1"/>
<dbReference type="EC" id="3.2.1.39" evidence="5"/>
<dbReference type="AlphaFoldDB" id="B0CXZ6"/>
<gene>
    <name evidence="22" type="ORF">LACBIDRAFT_382749</name>
</gene>
<dbReference type="GO" id="GO:0005576">
    <property type="term" value="C:extracellular region"/>
    <property type="evidence" value="ECO:0007669"/>
    <property type="project" value="TreeGrafter"/>
</dbReference>
<dbReference type="Gene3D" id="3.20.20.80">
    <property type="entry name" value="Glycosidases"/>
    <property type="match status" value="2"/>
</dbReference>
<keyword evidence="8" id="KW-0964">Secreted</keyword>
<organism evidence="23">
    <name type="scientific">Laccaria bicolor (strain S238N-H82 / ATCC MYA-4686)</name>
    <name type="common">Bicoloured deceiver</name>
    <name type="synonym">Laccaria laccata var. bicolor</name>
    <dbReference type="NCBI Taxonomy" id="486041"/>
    <lineage>
        <taxon>Eukaryota</taxon>
        <taxon>Fungi</taxon>
        <taxon>Dikarya</taxon>
        <taxon>Basidiomycota</taxon>
        <taxon>Agaricomycotina</taxon>
        <taxon>Agaricomycetes</taxon>
        <taxon>Agaricomycetidae</taxon>
        <taxon>Agaricales</taxon>
        <taxon>Agaricineae</taxon>
        <taxon>Hydnangiaceae</taxon>
        <taxon>Laccaria</taxon>
    </lineage>
</organism>
<evidence type="ECO:0000256" key="7">
    <source>
        <dbReference type="ARBA" id="ARBA00022512"/>
    </source>
</evidence>
<keyword evidence="15" id="KW-0624">Polysaccharide degradation</keyword>
<keyword evidence="21" id="KW-1133">Transmembrane helix</keyword>
<dbReference type="PANTHER" id="PTHR16631">
    <property type="entry name" value="GLUCAN 1,3-BETA-GLUCOSIDASE"/>
    <property type="match status" value="1"/>
</dbReference>
<accession>B0CXZ6</accession>
<evidence type="ECO:0000256" key="13">
    <source>
        <dbReference type="ARBA" id="ARBA00023277"/>
    </source>
</evidence>
<dbReference type="GO" id="GO:0009277">
    <property type="term" value="C:fungal-type cell wall"/>
    <property type="evidence" value="ECO:0007669"/>
    <property type="project" value="TreeGrafter"/>
</dbReference>
<keyword evidence="11 21" id="KW-0472">Membrane</keyword>
<keyword evidence="9" id="KW-0732">Signal</keyword>
<evidence type="ECO:0000256" key="18">
    <source>
        <dbReference type="ARBA" id="ARBA00043078"/>
    </source>
</evidence>
<evidence type="ECO:0000256" key="14">
    <source>
        <dbReference type="ARBA" id="ARBA00023316"/>
    </source>
</evidence>
<evidence type="ECO:0000256" key="6">
    <source>
        <dbReference type="ARBA" id="ARBA00022475"/>
    </source>
</evidence>
<evidence type="ECO:0000313" key="23">
    <source>
        <dbReference type="Proteomes" id="UP000001194"/>
    </source>
</evidence>
<dbReference type="PANTHER" id="PTHR16631:SF17">
    <property type="entry name" value="GLUCAN ENDO-1,3-BETA-GLUCOSIDASE BTGC"/>
    <property type="match status" value="1"/>
</dbReference>
<keyword evidence="14" id="KW-0961">Cell wall biogenesis/degradation</keyword>
<dbReference type="OrthoDB" id="68336at2759"/>
<dbReference type="RefSeq" id="XP_001876616.1">
    <property type="nucleotide sequence ID" value="XM_001876581.1"/>
</dbReference>
<evidence type="ECO:0000256" key="16">
    <source>
        <dbReference type="ARBA" id="ARBA00037649"/>
    </source>
</evidence>
<name>B0CXZ6_LACBS</name>
<dbReference type="EMBL" id="DS547094">
    <property type="protein sequence ID" value="EDR12352.1"/>
    <property type="molecule type" value="Genomic_DNA"/>
</dbReference>
<evidence type="ECO:0000256" key="20">
    <source>
        <dbReference type="SAM" id="MobiDB-lite"/>
    </source>
</evidence>
<keyword evidence="6" id="KW-1003">Cell membrane</keyword>
<dbReference type="GO" id="GO:0009986">
    <property type="term" value="C:cell surface"/>
    <property type="evidence" value="ECO:0007669"/>
    <property type="project" value="TreeGrafter"/>
</dbReference>
<dbReference type="Proteomes" id="UP000001194">
    <property type="component" value="Unassembled WGS sequence"/>
</dbReference>
<sequence length="405" mass="43136">MSDTHYQSLGMSNALEKQRARSKRSKLIVIGAVVGLIVLIAIGVVVGVVVTKNNSSNNAGGTKSSSSAGGNSTSGGSSTSGGTSTTKGNDPSNFTKDPNLHKSFYGMAYTPEGALVEFGCTNTLAGVIKDIQLLSQLTTRIRLYGADCNQTAQVLEAIKQTKVDMEVFVGNYVVPSDTPGYQRQRDAIHDAIATYGTDHVAGITVGNEFMLNYLTDHGSQDPNSSVGNEGAAILIADINDTKSGLSSMKLSKTVAIGNSDAGSYFNNQVLSAVDYGMSNVHAWFANTTAEAAAAWVMTFFDETNVQPASLLPNKPKMYIAETGWPTKSSDAGNASNGAATASIKNLQTFLDTFVCQANKANIGYFFFEGFDEEWKDIKFGGVEGWWGLFNKDRTLKDLKIPNCPL</sequence>
<comment type="function">
    <text evidence="16">Glucanases play a role in cell expansion during growth, in cell-cell fusion during mating, and in spore release during sporulation. This enzyme may be involved in beta-glucan degradation. Active on laminarin and lichenan.</text>
</comment>
<keyword evidence="21" id="KW-0812">Transmembrane</keyword>
<evidence type="ECO:0000256" key="17">
    <source>
        <dbReference type="ARBA" id="ARBA00042373"/>
    </source>
</evidence>
<keyword evidence="13" id="KW-0119">Carbohydrate metabolism</keyword>
<dbReference type="InterPro" id="IPR000490">
    <property type="entry name" value="Glyco_hydro_17"/>
</dbReference>
<evidence type="ECO:0000256" key="8">
    <source>
        <dbReference type="ARBA" id="ARBA00022525"/>
    </source>
</evidence>
<feature type="region of interest" description="Disordered" evidence="20">
    <location>
        <begin position="56"/>
        <end position="95"/>
    </location>
</feature>
<dbReference type="SUPFAM" id="SSF51445">
    <property type="entry name" value="(Trans)glycosidases"/>
    <property type="match status" value="1"/>
</dbReference>
<dbReference type="InterPro" id="IPR017853">
    <property type="entry name" value="GH"/>
</dbReference>
<dbReference type="InParanoid" id="B0CXZ6"/>
<dbReference type="GO" id="GO:0005886">
    <property type="term" value="C:plasma membrane"/>
    <property type="evidence" value="ECO:0007669"/>
    <property type="project" value="UniProtKB-SubCell"/>
</dbReference>
<proteinExistence type="inferred from homology"/>
<dbReference type="STRING" id="486041.B0CXZ6"/>
<dbReference type="KEGG" id="lbc:LACBIDRAFT_382749"/>